<accession>A0A1N7MDU4</accession>
<dbReference type="EMBL" id="FTOJ01000004">
    <property type="protein sequence ID" value="SIS84218.1"/>
    <property type="molecule type" value="Genomic_DNA"/>
</dbReference>
<evidence type="ECO:0000256" key="1">
    <source>
        <dbReference type="SAM" id="Phobius"/>
    </source>
</evidence>
<dbReference type="AlphaFoldDB" id="A0A1N7MDU4"/>
<organism evidence="2 3">
    <name type="scientific">Chryseobacterium piscicola</name>
    <dbReference type="NCBI Taxonomy" id="551459"/>
    <lineage>
        <taxon>Bacteria</taxon>
        <taxon>Pseudomonadati</taxon>
        <taxon>Bacteroidota</taxon>
        <taxon>Flavobacteriia</taxon>
        <taxon>Flavobacteriales</taxon>
        <taxon>Weeksellaceae</taxon>
        <taxon>Chryseobacterium group</taxon>
        <taxon>Chryseobacterium</taxon>
    </lineage>
</organism>
<keyword evidence="1" id="KW-0812">Transmembrane</keyword>
<feature type="transmembrane region" description="Helical" evidence="1">
    <location>
        <begin position="99"/>
        <end position="118"/>
    </location>
</feature>
<feature type="transmembrane region" description="Helical" evidence="1">
    <location>
        <begin position="12"/>
        <end position="34"/>
    </location>
</feature>
<feature type="transmembrane region" description="Helical" evidence="1">
    <location>
        <begin position="40"/>
        <end position="61"/>
    </location>
</feature>
<sequence length="137" mass="15883">MLSSRIYFNNILRNMLASVAGFIFCWMIFSAINTNTSEEIILAGFGILMVFAALFFYSAIVENILFFITKRRGLFSILLTHSTMIAIMCLTYFYLEREFSLEMCCFLIVFISAQIMGFKYQNKVHLRKIKKGENCTV</sequence>
<evidence type="ECO:0000313" key="2">
    <source>
        <dbReference type="EMBL" id="SIS84218.1"/>
    </source>
</evidence>
<keyword evidence="1" id="KW-1133">Transmembrane helix</keyword>
<proteinExistence type="predicted"/>
<protein>
    <submittedName>
        <fullName evidence="2">Uncharacterized protein</fullName>
    </submittedName>
</protein>
<keyword evidence="1" id="KW-0472">Membrane</keyword>
<evidence type="ECO:0000313" key="3">
    <source>
        <dbReference type="Proteomes" id="UP000186246"/>
    </source>
</evidence>
<feature type="transmembrane region" description="Helical" evidence="1">
    <location>
        <begin position="73"/>
        <end position="93"/>
    </location>
</feature>
<dbReference type="Proteomes" id="UP000186246">
    <property type="component" value="Unassembled WGS sequence"/>
</dbReference>
<reference evidence="3" key="1">
    <citation type="submission" date="2017-01" db="EMBL/GenBank/DDBJ databases">
        <authorList>
            <person name="Varghese N."/>
            <person name="Submissions S."/>
        </authorList>
    </citation>
    <scope>NUCLEOTIDE SEQUENCE [LARGE SCALE GENOMIC DNA]</scope>
    <source>
        <strain evidence="3">DSM 21068</strain>
    </source>
</reference>
<gene>
    <name evidence="2" type="ORF">SAMN05421796_104203</name>
</gene>
<name>A0A1N7MDU4_9FLAO</name>